<feature type="transmembrane region" description="Helical" evidence="1">
    <location>
        <begin position="91"/>
        <end position="111"/>
    </location>
</feature>
<proteinExistence type="predicted"/>
<protein>
    <submittedName>
        <fullName evidence="2">Uncharacterized protein</fullName>
    </submittedName>
</protein>
<gene>
    <name evidence="2" type="ORF">BU26DRAFT_517749</name>
</gene>
<dbReference type="Proteomes" id="UP000800094">
    <property type="component" value="Unassembled WGS sequence"/>
</dbReference>
<accession>A0A6A6ILB5</accession>
<evidence type="ECO:0000313" key="3">
    <source>
        <dbReference type="Proteomes" id="UP000800094"/>
    </source>
</evidence>
<dbReference type="GeneID" id="54581978"/>
<dbReference type="AlphaFoldDB" id="A0A6A6ILB5"/>
<name>A0A6A6ILB5_9PLEO</name>
<organism evidence="2 3">
    <name type="scientific">Trematosphaeria pertusa</name>
    <dbReference type="NCBI Taxonomy" id="390896"/>
    <lineage>
        <taxon>Eukaryota</taxon>
        <taxon>Fungi</taxon>
        <taxon>Dikarya</taxon>
        <taxon>Ascomycota</taxon>
        <taxon>Pezizomycotina</taxon>
        <taxon>Dothideomycetes</taxon>
        <taxon>Pleosporomycetidae</taxon>
        <taxon>Pleosporales</taxon>
        <taxon>Massarineae</taxon>
        <taxon>Trematosphaeriaceae</taxon>
        <taxon>Trematosphaeria</taxon>
    </lineage>
</organism>
<dbReference type="EMBL" id="ML987193">
    <property type="protein sequence ID" value="KAF2250997.1"/>
    <property type="molecule type" value="Genomic_DNA"/>
</dbReference>
<feature type="transmembrane region" description="Helical" evidence="1">
    <location>
        <begin position="38"/>
        <end position="57"/>
    </location>
</feature>
<feature type="transmembrane region" description="Helical" evidence="1">
    <location>
        <begin position="69"/>
        <end position="85"/>
    </location>
</feature>
<reference evidence="2" key="1">
    <citation type="journal article" date="2020" name="Stud. Mycol.">
        <title>101 Dothideomycetes genomes: a test case for predicting lifestyles and emergence of pathogens.</title>
        <authorList>
            <person name="Haridas S."/>
            <person name="Albert R."/>
            <person name="Binder M."/>
            <person name="Bloem J."/>
            <person name="Labutti K."/>
            <person name="Salamov A."/>
            <person name="Andreopoulos B."/>
            <person name="Baker S."/>
            <person name="Barry K."/>
            <person name="Bills G."/>
            <person name="Bluhm B."/>
            <person name="Cannon C."/>
            <person name="Castanera R."/>
            <person name="Culley D."/>
            <person name="Daum C."/>
            <person name="Ezra D."/>
            <person name="Gonzalez J."/>
            <person name="Henrissat B."/>
            <person name="Kuo A."/>
            <person name="Liang C."/>
            <person name="Lipzen A."/>
            <person name="Lutzoni F."/>
            <person name="Magnuson J."/>
            <person name="Mondo S."/>
            <person name="Nolan M."/>
            <person name="Ohm R."/>
            <person name="Pangilinan J."/>
            <person name="Park H.-J."/>
            <person name="Ramirez L."/>
            <person name="Alfaro M."/>
            <person name="Sun H."/>
            <person name="Tritt A."/>
            <person name="Yoshinaga Y."/>
            <person name="Zwiers L.-H."/>
            <person name="Turgeon B."/>
            <person name="Goodwin S."/>
            <person name="Spatafora J."/>
            <person name="Crous P."/>
            <person name="Grigoriev I."/>
        </authorList>
    </citation>
    <scope>NUCLEOTIDE SEQUENCE</scope>
    <source>
        <strain evidence="2">CBS 122368</strain>
    </source>
</reference>
<evidence type="ECO:0000313" key="2">
    <source>
        <dbReference type="EMBL" id="KAF2250997.1"/>
    </source>
</evidence>
<sequence length="119" mass="13038">MAISLSTLLLAIQGIPVTIFSTFILRDPAKVNFADAPVAVQHAMSMSTFSVGIFYLVGATQPKRTRHHFLIATSFVRLIAAYVFFKDGDDARGGAVWDVVMVGLNALVIWYERLAYLSG</sequence>
<keyword evidence="1" id="KW-0812">Transmembrane</keyword>
<keyword evidence="1" id="KW-0472">Membrane</keyword>
<keyword evidence="1" id="KW-1133">Transmembrane helix</keyword>
<dbReference type="OrthoDB" id="10042947at2759"/>
<dbReference type="RefSeq" id="XP_033686001.1">
    <property type="nucleotide sequence ID" value="XM_033828648.1"/>
</dbReference>
<keyword evidence="3" id="KW-1185">Reference proteome</keyword>
<evidence type="ECO:0000256" key="1">
    <source>
        <dbReference type="SAM" id="Phobius"/>
    </source>
</evidence>